<dbReference type="OrthoDB" id="10035433at2759"/>
<feature type="region of interest" description="Disordered" evidence="1">
    <location>
        <begin position="1"/>
        <end position="36"/>
    </location>
</feature>
<feature type="transmembrane region" description="Helical" evidence="2">
    <location>
        <begin position="91"/>
        <end position="112"/>
    </location>
</feature>
<evidence type="ECO:0000256" key="2">
    <source>
        <dbReference type="SAM" id="Phobius"/>
    </source>
</evidence>
<keyword evidence="2" id="KW-1133">Transmembrane helix</keyword>
<name>A0A653CRP8_CALMS</name>
<gene>
    <name evidence="3" type="ORF">CALMAC_LOCUS11312</name>
</gene>
<evidence type="ECO:0000313" key="3">
    <source>
        <dbReference type="EMBL" id="VEN50601.1"/>
    </source>
</evidence>
<feature type="compositionally biased region" description="Polar residues" evidence="1">
    <location>
        <begin position="1"/>
        <end position="11"/>
    </location>
</feature>
<proteinExistence type="predicted"/>
<feature type="transmembrane region" description="Helical" evidence="2">
    <location>
        <begin position="124"/>
        <end position="146"/>
    </location>
</feature>
<evidence type="ECO:0000313" key="4">
    <source>
        <dbReference type="Proteomes" id="UP000410492"/>
    </source>
</evidence>
<dbReference type="Proteomes" id="UP000410492">
    <property type="component" value="Unassembled WGS sequence"/>
</dbReference>
<keyword evidence="2" id="KW-0812">Transmembrane</keyword>
<sequence>MDQKPTTSSGDSPEYAVQPDHPSSISDAGGGESDATAAAQLSSLDPKVQAYLSQMSRESGCCNGCFPIPFERAARRSWWDPAFDSDILEDQLMVCSLLLVLIVSLTLSLSFTYTRLYHKHMHSITVAISLLLIMLSLIFLLVVYPLPVVCQSDIRRGLLRCL</sequence>
<organism evidence="3 4">
    <name type="scientific">Callosobruchus maculatus</name>
    <name type="common">Southern cowpea weevil</name>
    <name type="synonym">Pulse bruchid</name>
    <dbReference type="NCBI Taxonomy" id="64391"/>
    <lineage>
        <taxon>Eukaryota</taxon>
        <taxon>Metazoa</taxon>
        <taxon>Ecdysozoa</taxon>
        <taxon>Arthropoda</taxon>
        <taxon>Hexapoda</taxon>
        <taxon>Insecta</taxon>
        <taxon>Pterygota</taxon>
        <taxon>Neoptera</taxon>
        <taxon>Endopterygota</taxon>
        <taxon>Coleoptera</taxon>
        <taxon>Polyphaga</taxon>
        <taxon>Cucujiformia</taxon>
        <taxon>Chrysomeloidea</taxon>
        <taxon>Chrysomelidae</taxon>
        <taxon>Bruchinae</taxon>
        <taxon>Bruchini</taxon>
        <taxon>Callosobruchus</taxon>
    </lineage>
</organism>
<protein>
    <submittedName>
        <fullName evidence="3">Uncharacterized protein</fullName>
    </submittedName>
</protein>
<keyword evidence="4" id="KW-1185">Reference proteome</keyword>
<dbReference type="EMBL" id="CAACVG010008653">
    <property type="protein sequence ID" value="VEN50601.1"/>
    <property type="molecule type" value="Genomic_DNA"/>
</dbReference>
<reference evidence="3 4" key="1">
    <citation type="submission" date="2019-01" db="EMBL/GenBank/DDBJ databases">
        <authorList>
            <person name="Sayadi A."/>
        </authorList>
    </citation>
    <scope>NUCLEOTIDE SEQUENCE [LARGE SCALE GENOMIC DNA]</scope>
</reference>
<accession>A0A653CRP8</accession>
<dbReference type="AlphaFoldDB" id="A0A653CRP8"/>
<evidence type="ECO:0000256" key="1">
    <source>
        <dbReference type="SAM" id="MobiDB-lite"/>
    </source>
</evidence>
<keyword evidence="2" id="KW-0472">Membrane</keyword>